<evidence type="ECO:0000256" key="2">
    <source>
        <dbReference type="ARBA" id="ARBA00022692"/>
    </source>
</evidence>
<dbReference type="HOGENOM" id="CLU_031942_3_3_0"/>
<comment type="subunit">
    <text evidence="5">Forms a complex with TatA.</text>
</comment>
<sequence length="252" mass="29053">MPEKRPLPDEELPVTEHIEELRERLFKSVAAIFVGFLIAWPFKKELLLLLERPLPKNLQGKLIFLSPPEAFFTALKISFFAGILFALPFILYQVWKFIEPGLYEHEKRFILPFLFFSVLFFFLGASFAYFVILPFGLRFLLGFMGDLLTPQITIGSYVSFVIQMILAFGFVFLLPVIVWLLSKLGVINYKMLENNRKYAILVIFIVAAVLTPPDVFSQIMMALPLLVLYELSIWVSRIAGRSAKEREEEASE</sequence>
<organism evidence="6 7">
    <name type="scientific">Thermovibrio ammonificans (strain DSM 15698 / JCM 12110 / HB-1)</name>
    <dbReference type="NCBI Taxonomy" id="648996"/>
    <lineage>
        <taxon>Bacteria</taxon>
        <taxon>Pseudomonadati</taxon>
        <taxon>Aquificota</taxon>
        <taxon>Aquificia</taxon>
        <taxon>Desulfurobacteriales</taxon>
        <taxon>Desulfurobacteriaceae</taxon>
        <taxon>Thermovibrio</taxon>
    </lineage>
</organism>
<comment type="subcellular location">
    <subcellularLocation>
        <location evidence="5">Cell inner membrane</location>
        <topology evidence="5">Multi-pass membrane protein</topology>
    </subcellularLocation>
    <subcellularLocation>
        <location evidence="1">Membrane</location>
        <topology evidence="1">Multi-pass membrane protein</topology>
    </subcellularLocation>
</comment>
<dbReference type="InterPro" id="IPR002033">
    <property type="entry name" value="TatC"/>
</dbReference>
<dbReference type="EMBL" id="CP002444">
    <property type="protein sequence ID" value="ADU96410.1"/>
    <property type="molecule type" value="Genomic_DNA"/>
</dbReference>
<proteinExistence type="inferred from homology"/>
<feature type="transmembrane region" description="Helical" evidence="5">
    <location>
        <begin position="113"/>
        <end position="137"/>
    </location>
</feature>
<dbReference type="GO" id="GO:0043953">
    <property type="term" value="P:protein transport by the Tat complex"/>
    <property type="evidence" value="ECO:0007669"/>
    <property type="project" value="UniProtKB-UniRule"/>
</dbReference>
<dbReference type="KEGG" id="tam:Theam_0438"/>
<dbReference type="GO" id="GO:0009977">
    <property type="term" value="F:proton motive force dependent protein transmembrane transporter activity"/>
    <property type="evidence" value="ECO:0007669"/>
    <property type="project" value="TreeGrafter"/>
</dbReference>
<feature type="transmembrane region" description="Helical" evidence="5">
    <location>
        <begin position="25"/>
        <end position="42"/>
    </location>
</feature>
<evidence type="ECO:0000256" key="1">
    <source>
        <dbReference type="ARBA" id="ARBA00004141"/>
    </source>
</evidence>
<dbReference type="RefSeq" id="WP_013537196.1">
    <property type="nucleotide sequence ID" value="NC_014926.1"/>
</dbReference>
<dbReference type="AlphaFoldDB" id="E8T572"/>
<keyword evidence="7" id="KW-1185">Reference proteome</keyword>
<name>E8T572_THEA1</name>
<dbReference type="PANTHER" id="PTHR30371">
    <property type="entry name" value="SEC-INDEPENDENT PROTEIN TRANSLOCASE PROTEIN TATC"/>
    <property type="match status" value="1"/>
</dbReference>
<dbReference type="eggNOG" id="COG0805">
    <property type="taxonomic scope" value="Bacteria"/>
</dbReference>
<evidence type="ECO:0000256" key="5">
    <source>
        <dbReference type="HAMAP-Rule" id="MF_00902"/>
    </source>
</evidence>
<dbReference type="HAMAP" id="MF_00902">
    <property type="entry name" value="TatC"/>
    <property type="match status" value="1"/>
</dbReference>
<keyword evidence="4 5" id="KW-0472">Membrane</keyword>
<dbReference type="PANTHER" id="PTHR30371:SF0">
    <property type="entry name" value="SEC-INDEPENDENT PROTEIN TRANSLOCASE PROTEIN TATC, CHLOROPLASTIC-RELATED"/>
    <property type="match status" value="1"/>
</dbReference>
<dbReference type="NCBIfam" id="TIGR00945">
    <property type="entry name" value="tatC"/>
    <property type="match status" value="1"/>
</dbReference>
<keyword evidence="5" id="KW-0811">Translocation</keyword>
<comment type="similarity">
    <text evidence="5">Belongs to the TatC family.</text>
</comment>
<keyword evidence="5" id="KW-1003">Cell membrane</keyword>
<evidence type="ECO:0000256" key="4">
    <source>
        <dbReference type="ARBA" id="ARBA00023136"/>
    </source>
</evidence>
<comment type="caution">
    <text evidence="5">Lacks conserved residue(s) required for the propagation of feature annotation.</text>
</comment>
<keyword evidence="2 5" id="KW-0812">Transmembrane</keyword>
<protein>
    <recommendedName>
        <fullName evidence="5">Sec-independent protein translocase protein TatC</fullName>
    </recommendedName>
</protein>
<dbReference type="GO" id="GO:0065002">
    <property type="term" value="P:intracellular protein transmembrane transport"/>
    <property type="evidence" value="ECO:0007669"/>
    <property type="project" value="TreeGrafter"/>
</dbReference>
<reference evidence="6" key="1">
    <citation type="submission" date="2011-01" db="EMBL/GenBank/DDBJ databases">
        <title>Complete sequence of chromosome of Thermovibrio ammonificans HB-1.</title>
        <authorList>
            <consortium name="US DOE Joint Genome Institute"/>
            <person name="Lucas S."/>
            <person name="Copeland A."/>
            <person name="Lapidus A."/>
            <person name="Cheng J.-F."/>
            <person name="Goodwin L."/>
            <person name="Pitluck S."/>
            <person name="Davenport K."/>
            <person name="Detter J.C."/>
            <person name="Han C."/>
            <person name="Tapia R."/>
            <person name="Land M."/>
            <person name="Hauser L."/>
            <person name="Kyrpides N."/>
            <person name="Ivanova N."/>
            <person name="Ovchinnikova G."/>
            <person name="Vetriani C."/>
            <person name="Woyke T."/>
        </authorList>
    </citation>
    <scope>NUCLEOTIDE SEQUENCE [LARGE SCALE GENOMIC DNA]</scope>
    <source>
        <strain evidence="6">HB-1</strain>
    </source>
</reference>
<dbReference type="Pfam" id="PF00902">
    <property type="entry name" value="TatC"/>
    <property type="match status" value="1"/>
</dbReference>
<keyword evidence="5" id="KW-0997">Cell inner membrane</keyword>
<feature type="transmembrane region" description="Helical" evidence="5">
    <location>
        <begin position="70"/>
        <end position="92"/>
    </location>
</feature>
<keyword evidence="5" id="KW-0813">Transport</keyword>
<dbReference type="Proteomes" id="UP000006362">
    <property type="component" value="Chromosome"/>
</dbReference>
<evidence type="ECO:0000256" key="3">
    <source>
        <dbReference type="ARBA" id="ARBA00022989"/>
    </source>
</evidence>
<keyword evidence="3 5" id="KW-1133">Transmembrane helix</keyword>
<feature type="transmembrane region" description="Helical" evidence="5">
    <location>
        <begin position="157"/>
        <end position="182"/>
    </location>
</feature>
<gene>
    <name evidence="5" type="primary">tatC</name>
    <name evidence="6" type="ordered locus">Theam_0438</name>
</gene>
<evidence type="ECO:0000313" key="7">
    <source>
        <dbReference type="Proteomes" id="UP000006362"/>
    </source>
</evidence>
<accession>E8T572</accession>
<comment type="function">
    <text evidence="5">Part of the twin-arginine translocation (Tat) system that transports large folded proteins containing a characteristic twin-arginine motif in their signal peptide across membranes.</text>
</comment>
<dbReference type="STRING" id="648996.Theam_0438"/>
<dbReference type="PRINTS" id="PR01840">
    <property type="entry name" value="TATCFAMILY"/>
</dbReference>
<dbReference type="GO" id="GO:0033281">
    <property type="term" value="C:TAT protein transport complex"/>
    <property type="evidence" value="ECO:0007669"/>
    <property type="project" value="UniProtKB-UniRule"/>
</dbReference>
<dbReference type="OrthoDB" id="9777044at2"/>
<keyword evidence="5" id="KW-0653">Protein transport</keyword>
<evidence type="ECO:0000313" key="6">
    <source>
        <dbReference type="EMBL" id="ADU96410.1"/>
    </source>
</evidence>